<feature type="transmembrane region" description="Helical" evidence="1">
    <location>
        <begin position="73"/>
        <end position="92"/>
    </location>
</feature>
<keyword evidence="1" id="KW-0812">Transmembrane</keyword>
<name>X1KCT6_9ZZZZ</name>
<sequence length="99" mass="11236">PRSSIAIWTGEVPARSHKPFDAGSSPAIAIMHWIAAIITLFAKYLVGCKDKWGHIVHVVAELMWIYVAFQTRIWGLLLIAVPTIGLSIYNFWKWHHGKE</sequence>
<gene>
    <name evidence="2" type="ORF">S06H3_14724</name>
</gene>
<feature type="transmembrane region" description="Helical" evidence="1">
    <location>
        <begin position="27"/>
        <end position="45"/>
    </location>
</feature>
<keyword evidence="1" id="KW-1133">Transmembrane helix</keyword>
<protein>
    <submittedName>
        <fullName evidence="2">Uncharacterized protein</fullName>
    </submittedName>
</protein>
<dbReference type="GO" id="GO:0016020">
    <property type="term" value="C:membrane"/>
    <property type="evidence" value="ECO:0007669"/>
    <property type="project" value="UniProtKB-SubCell"/>
</dbReference>
<comment type="caution">
    <text evidence="2">The sequence shown here is derived from an EMBL/GenBank/DDBJ whole genome shotgun (WGS) entry which is preliminary data.</text>
</comment>
<organism evidence="2">
    <name type="scientific">marine sediment metagenome</name>
    <dbReference type="NCBI Taxonomy" id="412755"/>
    <lineage>
        <taxon>unclassified sequences</taxon>
        <taxon>metagenomes</taxon>
        <taxon>ecological metagenomes</taxon>
    </lineage>
</organism>
<proteinExistence type="predicted"/>
<evidence type="ECO:0000256" key="1">
    <source>
        <dbReference type="SAM" id="Phobius"/>
    </source>
</evidence>
<accession>X1KCT6</accession>
<dbReference type="AlphaFoldDB" id="X1KCT6"/>
<dbReference type="GO" id="GO:0034257">
    <property type="term" value="F:nicotinamide riboside transmembrane transporter activity"/>
    <property type="evidence" value="ECO:0007669"/>
    <property type="project" value="InterPro"/>
</dbReference>
<evidence type="ECO:0000313" key="2">
    <source>
        <dbReference type="EMBL" id="GAI04862.1"/>
    </source>
</evidence>
<feature type="non-terminal residue" evidence="2">
    <location>
        <position position="1"/>
    </location>
</feature>
<reference evidence="2" key="1">
    <citation type="journal article" date="2014" name="Front. Microbiol.">
        <title>High frequency of phylogenetically diverse reductive dehalogenase-homologous genes in deep subseafloor sedimentary metagenomes.</title>
        <authorList>
            <person name="Kawai M."/>
            <person name="Futagami T."/>
            <person name="Toyoda A."/>
            <person name="Takaki Y."/>
            <person name="Nishi S."/>
            <person name="Hori S."/>
            <person name="Arai W."/>
            <person name="Tsubouchi T."/>
            <person name="Morono Y."/>
            <person name="Uchiyama I."/>
            <person name="Ito T."/>
            <person name="Fujiyama A."/>
            <person name="Inagaki F."/>
            <person name="Takami H."/>
        </authorList>
    </citation>
    <scope>NUCLEOTIDE SEQUENCE</scope>
    <source>
        <strain evidence="2">Expedition CK06-06</strain>
    </source>
</reference>
<keyword evidence="1" id="KW-0472">Membrane</keyword>
<dbReference type="EMBL" id="BARV01007212">
    <property type="protein sequence ID" value="GAI04862.1"/>
    <property type="molecule type" value="Genomic_DNA"/>
</dbReference>